<evidence type="ECO:0000256" key="1">
    <source>
        <dbReference type="SAM" id="MobiDB-lite"/>
    </source>
</evidence>
<feature type="compositionally biased region" description="Basic and acidic residues" evidence="1">
    <location>
        <begin position="240"/>
        <end position="249"/>
    </location>
</feature>
<dbReference type="AlphaFoldDB" id="A0A9D9MYA2"/>
<reference evidence="4" key="2">
    <citation type="journal article" date="2021" name="PeerJ">
        <title>Extensive microbial diversity within the chicken gut microbiome revealed by metagenomics and culture.</title>
        <authorList>
            <person name="Gilroy R."/>
            <person name="Ravi A."/>
            <person name="Getino M."/>
            <person name="Pursley I."/>
            <person name="Horton D.L."/>
            <person name="Alikhan N.F."/>
            <person name="Baker D."/>
            <person name="Gharbi K."/>
            <person name="Hall N."/>
            <person name="Watson M."/>
            <person name="Adriaenssens E.M."/>
            <person name="Foster-Nyarko E."/>
            <person name="Jarju S."/>
            <person name="Secka A."/>
            <person name="Antonio M."/>
            <person name="Oren A."/>
            <person name="Chaudhuri R.R."/>
            <person name="La Ragione R."/>
            <person name="Hildebrand F."/>
            <person name="Pallen M.J."/>
        </authorList>
    </citation>
    <scope>NUCLEOTIDE SEQUENCE</scope>
    <source>
        <strain evidence="4">B1-3475</strain>
    </source>
</reference>
<dbReference type="InterPro" id="IPR055178">
    <property type="entry name" value="RsdA/BaiN/AoA(So)-like_dom"/>
</dbReference>
<comment type="caution">
    <text evidence="4">The sequence shown here is derived from an EMBL/GenBank/DDBJ whole genome shotgun (WGS) entry which is preliminary data.</text>
</comment>
<dbReference type="Pfam" id="PF03486">
    <property type="entry name" value="HI0933_like"/>
    <property type="match status" value="1"/>
</dbReference>
<gene>
    <name evidence="4" type="ORF">IAC08_00680</name>
</gene>
<accession>A0A9D9MYA2</accession>
<dbReference type="SUPFAM" id="SSF51905">
    <property type="entry name" value="FAD/NAD(P)-binding domain"/>
    <property type="match status" value="1"/>
</dbReference>
<dbReference type="EMBL" id="JADIMK010000007">
    <property type="protein sequence ID" value="MBO8454906.1"/>
    <property type="molecule type" value="Genomic_DNA"/>
</dbReference>
<feature type="domain" description="RsdA/BaiN/AoA(So)-like Rossmann fold-like" evidence="2">
    <location>
        <begin position="5"/>
        <end position="479"/>
    </location>
</feature>
<dbReference type="PANTHER" id="PTHR42887">
    <property type="entry name" value="OS12G0638800 PROTEIN"/>
    <property type="match status" value="1"/>
</dbReference>
<dbReference type="InterPro" id="IPR057661">
    <property type="entry name" value="RsdA/BaiN/AoA(So)_Rossmann"/>
</dbReference>
<evidence type="ECO:0000259" key="2">
    <source>
        <dbReference type="Pfam" id="PF03486"/>
    </source>
</evidence>
<dbReference type="InterPro" id="IPR036188">
    <property type="entry name" value="FAD/NAD-bd_sf"/>
</dbReference>
<organism evidence="4 5">
    <name type="scientific">Candidatus Cryptobacteroides intestinigallinarum</name>
    <dbReference type="NCBI Taxonomy" id="2840767"/>
    <lineage>
        <taxon>Bacteria</taxon>
        <taxon>Pseudomonadati</taxon>
        <taxon>Bacteroidota</taxon>
        <taxon>Bacteroidia</taxon>
        <taxon>Bacteroidales</taxon>
        <taxon>Candidatus Cryptobacteroides</taxon>
    </lineage>
</organism>
<dbReference type="Proteomes" id="UP000823617">
    <property type="component" value="Unassembled WGS sequence"/>
</dbReference>
<dbReference type="PANTHER" id="PTHR42887:SF2">
    <property type="entry name" value="OS12G0638800 PROTEIN"/>
    <property type="match status" value="1"/>
</dbReference>
<reference evidence="4" key="1">
    <citation type="submission" date="2020-10" db="EMBL/GenBank/DDBJ databases">
        <authorList>
            <person name="Gilroy R."/>
        </authorList>
    </citation>
    <scope>NUCLEOTIDE SEQUENCE</scope>
    <source>
        <strain evidence="4">B1-3475</strain>
    </source>
</reference>
<proteinExistence type="predicted"/>
<protein>
    <submittedName>
        <fullName evidence="4">NAD(P)/FAD-dependent oxidoreductase</fullName>
    </submittedName>
</protein>
<dbReference type="SUPFAM" id="SSF160996">
    <property type="entry name" value="HI0933 insert domain-like"/>
    <property type="match status" value="1"/>
</dbReference>
<dbReference type="Gene3D" id="3.50.50.60">
    <property type="entry name" value="FAD/NAD(P)-binding domain"/>
    <property type="match status" value="2"/>
</dbReference>
<sequence>MKHSDIIIIGGGAAGMMAAYGAAPELRRSSAGKDTQVPEVTVLEKMPRPGRKIMITGKGRCNITTTRGWQDFSSHIHPKPNPLKMAFYNFSTGDTVRFFNEHGLETVEERGERVFPASQKAADVVDTLYKAASEAGAIFETGCEVTDITVEAKDIAAEDTDTAAEETDKDGAADMRRFRITCADGRKFSCRKLIITTGGLSYPGTGSTGDGYRWAESLGHTVSRCFPSLTAVVPEGYKTESKISSRGDNDMTSPASDGTGKRLKGHIDRSTPLSETGSALNGNQLKNIGLTLFIDGSPVQEEFGDIDFTDGGLEGPVGFKISRRCVNAILNGSKASISIDLKPAVSPEALSKRIDSLWKEIVADRRSQGKSYSDRFKVLLGKVIPMSLIKGFIRCSQRLDHRNLASALKNWKMDIKGYVGFERCVITAGGVSTAEIVAKTMESKVCPGLYFAGEILDLDGDTGGFNLQTAFSTGMLAGESAAKALL</sequence>
<dbReference type="Pfam" id="PF22780">
    <property type="entry name" value="HI0933_like_1st"/>
    <property type="match status" value="1"/>
</dbReference>
<evidence type="ECO:0000313" key="4">
    <source>
        <dbReference type="EMBL" id="MBO8454906.1"/>
    </source>
</evidence>
<feature type="region of interest" description="Disordered" evidence="1">
    <location>
        <begin position="240"/>
        <end position="278"/>
    </location>
</feature>
<evidence type="ECO:0000259" key="3">
    <source>
        <dbReference type="Pfam" id="PF22780"/>
    </source>
</evidence>
<dbReference type="InterPro" id="IPR004792">
    <property type="entry name" value="BaiN-like"/>
</dbReference>
<name>A0A9D9MYA2_9BACT</name>
<feature type="domain" description="RsdA/BaiN/AoA(So)-like insert" evidence="3">
    <location>
        <begin position="278"/>
        <end position="422"/>
    </location>
</feature>
<evidence type="ECO:0000313" key="5">
    <source>
        <dbReference type="Proteomes" id="UP000823617"/>
    </source>
</evidence>